<evidence type="ECO:0000313" key="2">
    <source>
        <dbReference type="Proteomes" id="UP000319801"/>
    </source>
</evidence>
<evidence type="ECO:0000313" key="1">
    <source>
        <dbReference type="EMBL" id="TVK90600.1"/>
    </source>
</evidence>
<protein>
    <submittedName>
        <fullName evidence="1">Uncharacterized protein</fullName>
    </submittedName>
</protein>
<dbReference type="Proteomes" id="UP000319801">
    <property type="component" value="Unassembled WGS sequence"/>
</dbReference>
<name>A0A556VY68_BAGYA</name>
<reference evidence="1 2" key="1">
    <citation type="journal article" date="2019" name="Genome Biol. Evol.">
        <title>Whole-Genome Sequencing of the Giant Devil Catfish, Bagarius yarrelli.</title>
        <authorList>
            <person name="Jiang W."/>
            <person name="Lv Y."/>
            <person name="Cheng L."/>
            <person name="Yang K."/>
            <person name="Chao B."/>
            <person name="Wang X."/>
            <person name="Li Y."/>
            <person name="Pan X."/>
            <person name="You X."/>
            <person name="Zhang Y."/>
            <person name="Yang J."/>
            <person name="Li J."/>
            <person name="Zhang X."/>
            <person name="Liu S."/>
            <person name="Sun C."/>
            <person name="Yang J."/>
            <person name="Shi Q."/>
        </authorList>
    </citation>
    <scope>NUCLEOTIDE SEQUENCE [LARGE SCALE GENOMIC DNA]</scope>
    <source>
        <strain evidence="1">JWS20170419001</strain>
        <tissue evidence="1">Muscle</tissue>
    </source>
</reference>
<comment type="caution">
    <text evidence="1">The sequence shown here is derived from an EMBL/GenBank/DDBJ whole genome shotgun (WGS) entry which is preliminary data.</text>
</comment>
<organism evidence="1 2">
    <name type="scientific">Bagarius yarrelli</name>
    <name type="common">Goonch</name>
    <name type="synonym">Bagrus yarrelli</name>
    <dbReference type="NCBI Taxonomy" id="175774"/>
    <lineage>
        <taxon>Eukaryota</taxon>
        <taxon>Metazoa</taxon>
        <taxon>Chordata</taxon>
        <taxon>Craniata</taxon>
        <taxon>Vertebrata</taxon>
        <taxon>Euteleostomi</taxon>
        <taxon>Actinopterygii</taxon>
        <taxon>Neopterygii</taxon>
        <taxon>Teleostei</taxon>
        <taxon>Ostariophysi</taxon>
        <taxon>Siluriformes</taxon>
        <taxon>Sisoridae</taxon>
        <taxon>Sisorinae</taxon>
        <taxon>Bagarius</taxon>
    </lineage>
</organism>
<proteinExistence type="predicted"/>
<gene>
    <name evidence="1" type="ORF">Baya_2681</name>
</gene>
<keyword evidence="2" id="KW-1185">Reference proteome</keyword>
<accession>A0A556VY68</accession>
<sequence>MRPCLSPEREKERWREFPLSPPSLLSALIGTDPPRGTSQQCEPSTAAAVSEGVRHIVSTQGTRVRVSEGSSSLDCEHVCGIGVKQLMNKKQLAKGKAAGIKHSFFECLRKADIILGQP</sequence>
<dbReference type="AlphaFoldDB" id="A0A556VY68"/>
<dbReference type="EMBL" id="VCAZ01000007">
    <property type="protein sequence ID" value="TVK90600.1"/>
    <property type="molecule type" value="Genomic_DNA"/>
</dbReference>